<keyword evidence="2" id="KW-1185">Reference proteome</keyword>
<organism evidence="1 2">
    <name type="scientific">Lepagella muris</name>
    <dbReference type="NCBI Taxonomy" id="3032870"/>
    <lineage>
        <taxon>Bacteria</taxon>
        <taxon>Pseudomonadati</taxon>
        <taxon>Bacteroidota</taxon>
        <taxon>Bacteroidia</taxon>
        <taxon>Bacteroidales</taxon>
        <taxon>Muribaculaceae</taxon>
        <taxon>Lepagella</taxon>
    </lineage>
</organism>
<dbReference type="EMBL" id="SRYB01000028">
    <property type="protein sequence ID" value="TGY77203.1"/>
    <property type="molecule type" value="Genomic_DNA"/>
</dbReference>
<proteinExistence type="predicted"/>
<accession>A0AC61REU3</accession>
<evidence type="ECO:0000313" key="2">
    <source>
        <dbReference type="Proteomes" id="UP000306319"/>
    </source>
</evidence>
<sequence length="87" mass="10036">MKTRESIPEWALCYCVNGDATGLNEEEISIINEWMQNWQVEIISPIADEEGNYHPFFTHCPLFGLPTDVIECDIIYHNINPTNPQLL</sequence>
<gene>
    <name evidence="1" type="ORF">E5331_15450</name>
</gene>
<comment type="caution">
    <text evidence="1">The sequence shown here is derived from an EMBL/GenBank/DDBJ whole genome shotgun (WGS) entry which is preliminary data.</text>
</comment>
<name>A0AC61REU3_9BACT</name>
<protein>
    <submittedName>
        <fullName evidence="1">Uncharacterized protein</fullName>
    </submittedName>
</protein>
<evidence type="ECO:0000313" key="1">
    <source>
        <dbReference type="EMBL" id="TGY77203.1"/>
    </source>
</evidence>
<reference evidence="1" key="1">
    <citation type="submission" date="2019-04" db="EMBL/GenBank/DDBJ databases">
        <title>Microbes associate with the intestines of laboratory mice.</title>
        <authorList>
            <person name="Navarre W."/>
            <person name="Wong E."/>
            <person name="Huang K."/>
            <person name="Tropini C."/>
            <person name="Ng K."/>
            <person name="Yu B."/>
        </authorList>
    </citation>
    <scope>NUCLEOTIDE SEQUENCE</scope>
    <source>
        <strain evidence="1">NM04_E33</strain>
    </source>
</reference>
<dbReference type="Proteomes" id="UP000306319">
    <property type="component" value="Unassembled WGS sequence"/>
</dbReference>